<keyword evidence="1" id="KW-0732">Signal</keyword>
<feature type="signal peptide" evidence="1">
    <location>
        <begin position="1"/>
        <end position="24"/>
    </location>
</feature>
<dbReference type="Proteomes" id="UP000186817">
    <property type="component" value="Unassembled WGS sequence"/>
</dbReference>
<sequence>MGNAGFISSTVLLFALRRLWPRQAGPPFASYTKAGCLSGHAEYVTPILPVLAVLPVLKNLRHADRLIDHRPISEHADRDSDALVRFLGWALKVRRKGTWEQCLGIRD</sequence>
<comment type="caution">
    <text evidence="2">The sequence shown here is derived from an EMBL/GenBank/DDBJ whole genome shotgun (WGS) entry which is preliminary data.</text>
</comment>
<protein>
    <submittedName>
        <fullName evidence="2">Uncharacterized protein</fullName>
    </submittedName>
</protein>
<evidence type="ECO:0000313" key="2">
    <source>
        <dbReference type="EMBL" id="OLP98900.1"/>
    </source>
</evidence>
<organism evidence="2 3">
    <name type="scientific">Symbiodinium microadriaticum</name>
    <name type="common">Dinoflagellate</name>
    <name type="synonym">Zooxanthella microadriatica</name>
    <dbReference type="NCBI Taxonomy" id="2951"/>
    <lineage>
        <taxon>Eukaryota</taxon>
        <taxon>Sar</taxon>
        <taxon>Alveolata</taxon>
        <taxon>Dinophyceae</taxon>
        <taxon>Suessiales</taxon>
        <taxon>Symbiodiniaceae</taxon>
        <taxon>Symbiodinium</taxon>
    </lineage>
</organism>
<evidence type="ECO:0000256" key="1">
    <source>
        <dbReference type="SAM" id="SignalP"/>
    </source>
</evidence>
<reference evidence="2 3" key="1">
    <citation type="submission" date="2016-02" db="EMBL/GenBank/DDBJ databases">
        <title>Genome analysis of coral dinoflagellate symbionts highlights evolutionary adaptations to a symbiotic lifestyle.</title>
        <authorList>
            <person name="Aranda M."/>
            <person name="Li Y."/>
            <person name="Liew Y.J."/>
            <person name="Baumgarten S."/>
            <person name="Simakov O."/>
            <person name="Wilson M."/>
            <person name="Piel J."/>
            <person name="Ashoor H."/>
            <person name="Bougouffa S."/>
            <person name="Bajic V.B."/>
            <person name="Ryu T."/>
            <person name="Ravasi T."/>
            <person name="Bayer T."/>
            <person name="Micklem G."/>
            <person name="Kim H."/>
            <person name="Bhak J."/>
            <person name="Lajeunesse T.C."/>
            <person name="Voolstra C.R."/>
        </authorList>
    </citation>
    <scope>NUCLEOTIDE SEQUENCE [LARGE SCALE GENOMIC DNA]</scope>
    <source>
        <strain evidence="2 3">CCMP2467</strain>
    </source>
</reference>
<accession>A0A1Q9DUP9</accession>
<gene>
    <name evidence="2" type="ORF">AK812_SmicGene18613</name>
</gene>
<feature type="chain" id="PRO_5012163869" evidence="1">
    <location>
        <begin position="25"/>
        <end position="107"/>
    </location>
</feature>
<name>A0A1Q9DUP9_SYMMI</name>
<dbReference type="AlphaFoldDB" id="A0A1Q9DUP9"/>
<proteinExistence type="predicted"/>
<dbReference type="EMBL" id="LSRX01000381">
    <property type="protein sequence ID" value="OLP98900.1"/>
    <property type="molecule type" value="Genomic_DNA"/>
</dbReference>
<evidence type="ECO:0000313" key="3">
    <source>
        <dbReference type="Proteomes" id="UP000186817"/>
    </source>
</evidence>
<keyword evidence="3" id="KW-1185">Reference proteome</keyword>